<dbReference type="Gene3D" id="3.40.50.10190">
    <property type="entry name" value="BRCT domain"/>
    <property type="match status" value="1"/>
</dbReference>
<dbReference type="EMBL" id="ML122293">
    <property type="protein sequence ID" value="RPD55772.1"/>
    <property type="molecule type" value="Genomic_DNA"/>
</dbReference>
<feature type="domain" description="BRCT" evidence="1">
    <location>
        <begin position="1"/>
        <end position="75"/>
    </location>
</feature>
<accession>A0A5C2RXI5</accession>
<dbReference type="OrthoDB" id="2997591at2759"/>
<dbReference type="AlphaFoldDB" id="A0A5C2RXI5"/>
<dbReference type="Proteomes" id="UP000313359">
    <property type="component" value="Unassembled WGS sequence"/>
</dbReference>
<dbReference type="STRING" id="1328759.A0A5C2RXI5"/>
<dbReference type="PROSITE" id="PS50172">
    <property type="entry name" value="BRCT"/>
    <property type="match status" value="1"/>
</dbReference>
<dbReference type="SMART" id="SM00292">
    <property type="entry name" value="BRCT"/>
    <property type="match status" value="1"/>
</dbReference>
<dbReference type="SUPFAM" id="SSF52113">
    <property type="entry name" value="BRCT domain"/>
    <property type="match status" value="1"/>
</dbReference>
<keyword evidence="3" id="KW-1185">Reference proteome</keyword>
<evidence type="ECO:0000313" key="3">
    <source>
        <dbReference type="Proteomes" id="UP000313359"/>
    </source>
</evidence>
<evidence type="ECO:0000313" key="2">
    <source>
        <dbReference type="EMBL" id="RPD55772.1"/>
    </source>
</evidence>
<sequence length="108" mass="11801">GLSFVFTGALEGLSCDEAIELSKRYGGRVTGQPSSKTSFVVIGSDAGPSKLKAIEKSKLKTLDEDGFLNLITTGETDVSTLDEKTRKKIEKEREAVCQSAKEMERREK</sequence>
<reference evidence="2" key="1">
    <citation type="journal article" date="2018" name="Genome Biol. Evol.">
        <title>Genomics and development of Lentinus tigrinus, a white-rot wood-decaying mushroom with dimorphic fruiting bodies.</title>
        <authorList>
            <person name="Wu B."/>
            <person name="Xu Z."/>
            <person name="Knudson A."/>
            <person name="Carlson A."/>
            <person name="Chen N."/>
            <person name="Kovaka S."/>
            <person name="LaButti K."/>
            <person name="Lipzen A."/>
            <person name="Pennachio C."/>
            <person name="Riley R."/>
            <person name="Schakwitz W."/>
            <person name="Umezawa K."/>
            <person name="Ohm R.A."/>
            <person name="Grigoriev I.V."/>
            <person name="Nagy L.G."/>
            <person name="Gibbons J."/>
            <person name="Hibbett D."/>
        </authorList>
    </citation>
    <scope>NUCLEOTIDE SEQUENCE [LARGE SCALE GENOMIC DNA]</scope>
    <source>
        <strain evidence="2">ALCF2SS1-6</strain>
    </source>
</reference>
<organism evidence="2 3">
    <name type="scientific">Lentinus tigrinus ALCF2SS1-6</name>
    <dbReference type="NCBI Taxonomy" id="1328759"/>
    <lineage>
        <taxon>Eukaryota</taxon>
        <taxon>Fungi</taxon>
        <taxon>Dikarya</taxon>
        <taxon>Basidiomycota</taxon>
        <taxon>Agaricomycotina</taxon>
        <taxon>Agaricomycetes</taxon>
        <taxon>Polyporales</taxon>
        <taxon>Polyporaceae</taxon>
        <taxon>Lentinus</taxon>
    </lineage>
</organism>
<dbReference type="Pfam" id="PF00533">
    <property type="entry name" value="BRCT"/>
    <property type="match status" value="1"/>
</dbReference>
<proteinExistence type="predicted"/>
<evidence type="ECO:0000259" key="1">
    <source>
        <dbReference type="PROSITE" id="PS50172"/>
    </source>
</evidence>
<dbReference type="InterPro" id="IPR001357">
    <property type="entry name" value="BRCT_dom"/>
</dbReference>
<dbReference type="InterPro" id="IPR036420">
    <property type="entry name" value="BRCT_dom_sf"/>
</dbReference>
<gene>
    <name evidence="2" type="ORF">L227DRAFT_478219</name>
</gene>
<protein>
    <recommendedName>
        <fullName evidence="1">BRCT domain-containing protein</fullName>
    </recommendedName>
</protein>
<name>A0A5C2RXI5_9APHY</name>
<feature type="non-terminal residue" evidence="2">
    <location>
        <position position="108"/>
    </location>
</feature>
<feature type="non-terminal residue" evidence="2">
    <location>
        <position position="1"/>
    </location>
</feature>